<name>A0AA39CRJ2_9EURO</name>
<sequence length="103" mass="11195">MFVNEAAAGQQQSFADVIANLLHFFAVHAHALTGVQHLQQQDQPGIGAVDAGQRHTLPRCMPAARPQLTIGTFALADAQSLYARQEATHAKARVAGGEWFQYR</sequence>
<protein>
    <submittedName>
        <fullName evidence="1">Uncharacterized protein</fullName>
    </submittedName>
</protein>
<comment type="caution">
    <text evidence="1">The sequence shown here is derived from an EMBL/GenBank/DDBJ whole genome shotgun (WGS) entry which is preliminary data.</text>
</comment>
<proteinExistence type="predicted"/>
<accession>A0AA39CRJ2</accession>
<organism evidence="1">
    <name type="scientific">Knufia peltigerae</name>
    <dbReference type="NCBI Taxonomy" id="1002370"/>
    <lineage>
        <taxon>Eukaryota</taxon>
        <taxon>Fungi</taxon>
        <taxon>Dikarya</taxon>
        <taxon>Ascomycota</taxon>
        <taxon>Pezizomycotina</taxon>
        <taxon>Eurotiomycetes</taxon>
        <taxon>Chaetothyriomycetidae</taxon>
        <taxon>Chaetothyriales</taxon>
        <taxon>Trichomeriaceae</taxon>
        <taxon>Knufia</taxon>
    </lineage>
</organism>
<dbReference type="AlphaFoldDB" id="A0AA39CRJ2"/>
<reference evidence="1" key="1">
    <citation type="submission" date="2022-10" db="EMBL/GenBank/DDBJ databases">
        <title>Culturing micro-colonial fungi from biological soil crusts in the Mojave desert and describing Neophaeococcomyces mojavensis, and introducing the new genera and species Taxawa tesnikishii.</title>
        <authorList>
            <person name="Kurbessoian T."/>
            <person name="Stajich J.E."/>
        </authorList>
    </citation>
    <scope>NUCLEOTIDE SEQUENCE</scope>
    <source>
        <strain evidence="1">TK_35</strain>
    </source>
</reference>
<dbReference type="EMBL" id="JAPDRN010000113">
    <property type="protein sequence ID" value="KAJ9621755.1"/>
    <property type="molecule type" value="Genomic_DNA"/>
</dbReference>
<gene>
    <name evidence="1" type="ORF">H2204_011793</name>
</gene>
<evidence type="ECO:0000313" key="1">
    <source>
        <dbReference type="EMBL" id="KAJ9621755.1"/>
    </source>
</evidence>